<evidence type="ECO:0000313" key="14">
    <source>
        <dbReference type="Proteomes" id="UP000469950"/>
    </source>
</evidence>
<evidence type="ECO:0000256" key="5">
    <source>
        <dbReference type="ARBA" id="ARBA00044539"/>
    </source>
</evidence>
<protein>
    <recommendedName>
        <fullName evidence="5">tRNA-queuosine alpha-mannosyltransferase</fullName>
        <ecNumber evidence="4">2.4.1.110</ecNumber>
    </recommendedName>
</protein>
<name>A0A368V9K0_MARNT</name>
<dbReference type="RefSeq" id="WP_023012083.1">
    <property type="nucleotide sequence ID" value="NZ_JAHVHZ010000002.1"/>
</dbReference>
<dbReference type="Pfam" id="PF12038">
    <property type="entry name" value="QTMAN_N"/>
    <property type="match status" value="1"/>
</dbReference>
<feature type="domain" description="Glycosyl transferase family 1" evidence="7">
    <location>
        <begin position="180"/>
        <end position="336"/>
    </location>
</feature>
<feature type="domain" description="tRNA-queuosine alpha-mannosyltransferase N-terminal" evidence="8">
    <location>
        <begin position="4"/>
        <end position="171"/>
    </location>
</feature>
<evidence type="ECO:0000256" key="1">
    <source>
        <dbReference type="ARBA" id="ARBA00009481"/>
    </source>
</evidence>
<dbReference type="SUPFAM" id="SSF53756">
    <property type="entry name" value="UDP-Glycosyltransferase/glycogen phosphorylase"/>
    <property type="match status" value="1"/>
</dbReference>
<keyword evidence="13" id="KW-1185">Reference proteome</keyword>
<keyword evidence="3 11" id="KW-0808">Transferase</keyword>
<sequence>MTQRILLLSAYDAASHQRWREQLVAMLPDYHWQTLALPPRFFQWRIRGNPVSWLDQPGLEESWDLVIATSMVDLATLRGLHPRIANTPCLLYMHENQFAFPVSDQQRSRVEPQMVNLYSALAADAVVFNSAWNRDSFLQGVEGFLNKMPDAVPCGVIETLRERSSVLPVPIEDRLFIEQPRSVNRERPHLLWNHRWEYDKGPDRLFGLLEQLEQRKLDYRISVVGEGFRSRPQAFDRIYQQFARRIEHWGFLEHRQDYDRLLRSADIVVSTALHDFQGLAMLEAMASGCLPLAPDRLAYREYVPADCRYRSLDSDPGGEALAAAEQLARLLKQPPEPNPPQGWRASELAPKYQALVQQLMARA</sequence>
<evidence type="ECO:0000256" key="6">
    <source>
        <dbReference type="ARBA" id="ARBA00048439"/>
    </source>
</evidence>
<reference evidence="11 12" key="1">
    <citation type="submission" date="2018-07" db="EMBL/GenBank/DDBJ databases">
        <title>Freshwater and sediment microbial communities from various areas in North America, analyzing microbe dynamics in response to fracking.</title>
        <authorList>
            <person name="Lamendella R."/>
        </authorList>
    </citation>
    <scope>NUCLEOTIDE SEQUENCE [LARGE SCALE GENOMIC DNA]</scope>
    <source>
        <strain evidence="11 12">114E</strain>
        <strain evidence="10 13">114E_o</strain>
    </source>
</reference>
<dbReference type="Pfam" id="PF00534">
    <property type="entry name" value="Glycos_transf_1"/>
    <property type="match status" value="1"/>
</dbReference>
<dbReference type="Gene3D" id="3.40.50.2000">
    <property type="entry name" value="Glycogen Phosphorylase B"/>
    <property type="match status" value="1"/>
</dbReference>
<proteinExistence type="inferred from homology"/>
<dbReference type="EMBL" id="QNSA01000002">
    <property type="protein sequence ID" value="RBP76062.1"/>
    <property type="molecule type" value="Genomic_DNA"/>
</dbReference>
<reference evidence="9 14" key="2">
    <citation type="submission" date="2019-10" db="EMBL/GenBank/DDBJ databases">
        <title>Draft genome sequence of Marinobacter hydrocarbonoclasticus NCT7M from the microbiome of the marine copepod.</title>
        <authorList>
            <person name="Nuttall R."/>
            <person name="Sharma G."/>
            <person name="Moisander P."/>
        </authorList>
    </citation>
    <scope>NUCLEOTIDE SEQUENCE [LARGE SCALE GENOMIC DNA]</scope>
    <source>
        <strain evidence="9 14">NCT7M</strain>
    </source>
</reference>
<evidence type="ECO:0000313" key="13">
    <source>
        <dbReference type="Proteomes" id="UP000253065"/>
    </source>
</evidence>
<dbReference type="Proteomes" id="UP000469950">
    <property type="component" value="Unassembled WGS sequence"/>
</dbReference>
<comment type="caution">
    <text evidence="11">The sequence shown here is derived from an EMBL/GenBank/DDBJ whole genome shotgun (WGS) entry which is preliminary data.</text>
</comment>
<gene>
    <name evidence="11" type="ORF">DET51_10281</name>
    <name evidence="10" type="ORF">DET64_10281</name>
    <name evidence="9" type="ORF">F6453_1217</name>
</gene>
<evidence type="ECO:0000256" key="4">
    <source>
        <dbReference type="ARBA" id="ARBA00044517"/>
    </source>
</evidence>
<dbReference type="AlphaFoldDB" id="A0A368V9K0"/>
<dbReference type="InterPro" id="IPR022701">
    <property type="entry name" value="QTMAN_N"/>
</dbReference>
<dbReference type="InterPro" id="IPR001296">
    <property type="entry name" value="Glyco_trans_1"/>
</dbReference>
<evidence type="ECO:0000313" key="10">
    <source>
        <dbReference type="EMBL" id="RBP76062.1"/>
    </source>
</evidence>
<dbReference type="EMBL" id="WBMP01000004">
    <property type="protein sequence ID" value="KAE8546475.1"/>
    <property type="molecule type" value="Genomic_DNA"/>
</dbReference>
<evidence type="ECO:0000259" key="7">
    <source>
        <dbReference type="Pfam" id="PF00534"/>
    </source>
</evidence>
<dbReference type="EC" id="2.4.1.110" evidence="4"/>
<evidence type="ECO:0000256" key="2">
    <source>
        <dbReference type="ARBA" id="ARBA00022676"/>
    </source>
</evidence>
<evidence type="ECO:0000256" key="3">
    <source>
        <dbReference type="ARBA" id="ARBA00022679"/>
    </source>
</evidence>
<comment type="catalytic activity">
    <reaction evidence="6">
        <text>queuosine(34) in tRNA(Asp) + GDP-alpha-D-mannose = O-4''-alpha-D-mannosylqueuosine(34) in tRNA(Asp) + GDP + H(+)</text>
        <dbReference type="Rhea" id="RHEA:12885"/>
        <dbReference type="Rhea" id="RHEA-COMP:18572"/>
        <dbReference type="Rhea" id="RHEA-COMP:18581"/>
        <dbReference type="ChEBI" id="CHEBI:15378"/>
        <dbReference type="ChEBI" id="CHEBI:57527"/>
        <dbReference type="ChEBI" id="CHEBI:58189"/>
        <dbReference type="ChEBI" id="CHEBI:194431"/>
        <dbReference type="ChEBI" id="CHEBI:194442"/>
        <dbReference type="EC" id="2.4.1.110"/>
    </reaction>
    <physiologicalReaction direction="left-to-right" evidence="6">
        <dbReference type="Rhea" id="RHEA:12886"/>
    </physiologicalReaction>
</comment>
<organism evidence="11 12">
    <name type="scientific">Marinobacter nauticus</name>
    <name type="common">Marinobacter hydrocarbonoclasticus</name>
    <name type="synonym">Marinobacter aquaeolei</name>
    <dbReference type="NCBI Taxonomy" id="2743"/>
    <lineage>
        <taxon>Bacteria</taxon>
        <taxon>Pseudomonadati</taxon>
        <taxon>Pseudomonadota</taxon>
        <taxon>Gammaproteobacteria</taxon>
        <taxon>Pseudomonadales</taxon>
        <taxon>Marinobacteraceae</taxon>
        <taxon>Marinobacter</taxon>
    </lineage>
</organism>
<evidence type="ECO:0000313" key="11">
    <source>
        <dbReference type="EMBL" id="RCW36935.1"/>
    </source>
</evidence>
<evidence type="ECO:0000313" key="12">
    <source>
        <dbReference type="Proteomes" id="UP000252795"/>
    </source>
</evidence>
<dbReference type="EMBL" id="QPJB01000002">
    <property type="protein sequence ID" value="RCW36935.1"/>
    <property type="molecule type" value="Genomic_DNA"/>
</dbReference>
<dbReference type="PANTHER" id="PTHR13615">
    <property type="entry name" value="GLYCOSYLTRANSFERASE-LIKE 1"/>
    <property type="match status" value="1"/>
</dbReference>
<comment type="similarity">
    <text evidence="1">Belongs to the glycosyltransferase group 1 family. Glycosyltransferase 4 subfamily.</text>
</comment>
<dbReference type="Proteomes" id="UP000252795">
    <property type="component" value="Unassembled WGS sequence"/>
</dbReference>
<dbReference type="InterPro" id="IPR051862">
    <property type="entry name" value="GT-like_domain_containing_1"/>
</dbReference>
<dbReference type="PANTHER" id="PTHR13615:SF3">
    <property type="entry name" value="GLYCOSYLTRANSFERASE-LIKE DOMAIN-CONTAINING PROTEIN 1"/>
    <property type="match status" value="1"/>
</dbReference>
<keyword evidence="2" id="KW-0328">Glycosyltransferase</keyword>
<accession>A0A368V9K0</accession>
<dbReference type="GO" id="GO:0016438">
    <property type="term" value="F:tRNA-queuosine(34) beta-mannosyltransferase activity"/>
    <property type="evidence" value="ECO:0007669"/>
    <property type="project" value="UniProtKB-EC"/>
</dbReference>
<evidence type="ECO:0000313" key="9">
    <source>
        <dbReference type="EMBL" id="KAE8546475.1"/>
    </source>
</evidence>
<dbReference type="Proteomes" id="UP000253065">
    <property type="component" value="Unassembled WGS sequence"/>
</dbReference>
<evidence type="ECO:0000259" key="8">
    <source>
        <dbReference type="Pfam" id="PF12038"/>
    </source>
</evidence>